<sequence>MAITKSNIYAVFAILLHLVSTVVHQEAWLTVPLICESMNNFRASYKKYQKRCVAEDPNGTVISLPKLAEEHFNKAEIQLLEYLHYNTELNATEFDRCICSLRGDDVESCSSRLLQTVFEP</sequence>
<proteinExistence type="predicted"/>
<gene>
    <name evidence="2" type="ORF">ADEAN_000364900</name>
</gene>
<reference evidence="2 3" key="1">
    <citation type="submission" date="2020-08" db="EMBL/GenBank/DDBJ databases">
        <authorList>
            <person name="Newling K."/>
            <person name="Davey J."/>
            <person name="Forrester S."/>
        </authorList>
    </citation>
    <scope>NUCLEOTIDE SEQUENCE [LARGE SCALE GENOMIC DNA]</scope>
    <source>
        <strain evidence="3">Crithidia deanei Carvalho (ATCC PRA-265)</strain>
    </source>
</reference>
<dbReference type="Proteomes" id="UP000515908">
    <property type="component" value="Chromosome 06"/>
</dbReference>
<feature type="signal peptide" evidence="1">
    <location>
        <begin position="1"/>
        <end position="21"/>
    </location>
</feature>
<accession>A0A7G2C8X3</accession>
<dbReference type="AlphaFoldDB" id="A0A7G2C8X3"/>
<evidence type="ECO:0000256" key="1">
    <source>
        <dbReference type="SAM" id="SignalP"/>
    </source>
</evidence>
<feature type="chain" id="PRO_5028990943" evidence="1">
    <location>
        <begin position="22"/>
        <end position="120"/>
    </location>
</feature>
<name>A0A7G2C8X3_9TRYP</name>
<evidence type="ECO:0000313" key="2">
    <source>
        <dbReference type="EMBL" id="CAD2216188.1"/>
    </source>
</evidence>
<dbReference type="EMBL" id="LR877150">
    <property type="protein sequence ID" value="CAD2216188.1"/>
    <property type="molecule type" value="Genomic_DNA"/>
</dbReference>
<dbReference type="VEuPathDB" id="TriTrypDB:ADEAN_000364900"/>
<keyword evidence="3" id="KW-1185">Reference proteome</keyword>
<evidence type="ECO:0000313" key="3">
    <source>
        <dbReference type="Proteomes" id="UP000515908"/>
    </source>
</evidence>
<keyword evidence="1" id="KW-0732">Signal</keyword>
<organism evidence="2 3">
    <name type="scientific">Angomonas deanei</name>
    <dbReference type="NCBI Taxonomy" id="59799"/>
    <lineage>
        <taxon>Eukaryota</taxon>
        <taxon>Discoba</taxon>
        <taxon>Euglenozoa</taxon>
        <taxon>Kinetoplastea</taxon>
        <taxon>Metakinetoplastina</taxon>
        <taxon>Trypanosomatida</taxon>
        <taxon>Trypanosomatidae</taxon>
        <taxon>Strigomonadinae</taxon>
        <taxon>Angomonas</taxon>
    </lineage>
</organism>
<protein>
    <submittedName>
        <fullName evidence="2">Uncharacterized protein</fullName>
    </submittedName>
</protein>